<keyword evidence="3" id="KW-1185">Reference proteome</keyword>
<feature type="compositionally biased region" description="Polar residues" evidence="1">
    <location>
        <begin position="1"/>
        <end position="26"/>
    </location>
</feature>
<protein>
    <submittedName>
        <fullName evidence="2">Uncharacterized protein</fullName>
    </submittedName>
</protein>
<accession>A0A7R9QVT5</accession>
<name>A0A7R9QVT5_9ACAR</name>
<feature type="region of interest" description="Disordered" evidence="1">
    <location>
        <begin position="123"/>
        <end position="146"/>
    </location>
</feature>
<feature type="region of interest" description="Disordered" evidence="1">
    <location>
        <begin position="1"/>
        <end position="64"/>
    </location>
</feature>
<reference evidence="2" key="1">
    <citation type="submission" date="2020-11" db="EMBL/GenBank/DDBJ databases">
        <authorList>
            <person name="Tran Van P."/>
        </authorList>
    </citation>
    <scope>NUCLEOTIDE SEQUENCE</scope>
</reference>
<feature type="non-terminal residue" evidence="2">
    <location>
        <position position="718"/>
    </location>
</feature>
<feature type="compositionally biased region" description="Low complexity" evidence="1">
    <location>
        <begin position="593"/>
        <end position="603"/>
    </location>
</feature>
<proteinExistence type="predicted"/>
<feature type="compositionally biased region" description="Basic residues" evidence="1">
    <location>
        <begin position="625"/>
        <end position="637"/>
    </location>
</feature>
<gene>
    <name evidence="2" type="ORF">ONB1V03_LOCUS16316</name>
</gene>
<dbReference type="AlphaFoldDB" id="A0A7R9QVT5"/>
<evidence type="ECO:0000256" key="1">
    <source>
        <dbReference type="SAM" id="MobiDB-lite"/>
    </source>
</evidence>
<dbReference type="Proteomes" id="UP000728032">
    <property type="component" value="Unassembled WGS sequence"/>
</dbReference>
<organism evidence="2">
    <name type="scientific">Oppiella nova</name>
    <dbReference type="NCBI Taxonomy" id="334625"/>
    <lineage>
        <taxon>Eukaryota</taxon>
        <taxon>Metazoa</taxon>
        <taxon>Ecdysozoa</taxon>
        <taxon>Arthropoda</taxon>
        <taxon>Chelicerata</taxon>
        <taxon>Arachnida</taxon>
        <taxon>Acari</taxon>
        <taxon>Acariformes</taxon>
        <taxon>Sarcoptiformes</taxon>
        <taxon>Oribatida</taxon>
        <taxon>Brachypylina</taxon>
        <taxon>Oppioidea</taxon>
        <taxon>Oppiidae</taxon>
        <taxon>Oppiella</taxon>
    </lineage>
</organism>
<dbReference type="EMBL" id="OC933006">
    <property type="protein sequence ID" value="CAD7659721.1"/>
    <property type="molecule type" value="Genomic_DNA"/>
</dbReference>
<dbReference type="EMBL" id="CAJPVJ010018181">
    <property type="protein sequence ID" value="CAG2176883.1"/>
    <property type="molecule type" value="Genomic_DNA"/>
</dbReference>
<evidence type="ECO:0000313" key="3">
    <source>
        <dbReference type="Proteomes" id="UP000728032"/>
    </source>
</evidence>
<feature type="compositionally biased region" description="Basic and acidic residues" evidence="1">
    <location>
        <begin position="123"/>
        <end position="133"/>
    </location>
</feature>
<feature type="region of interest" description="Disordered" evidence="1">
    <location>
        <begin position="593"/>
        <end position="654"/>
    </location>
</feature>
<evidence type="ECO:0000313" key="2">
    <source>
        <dbReference type="EMBL" id="CAD7659721.1"/>
    </source>
</evidence>
<sequence length="718" mass="77030">METLISPDSESSSIHLTTSPTTSSDIKSSDVEPMSGLKTTQEVAGESDDDNRLSPEKTSSPLMSDLLADVLTTASRVMQRKSDPTVDDSFLERDFLKARSLSVPALKRPTSLSSKRQLLLRSEETFAGDERRSSSSSEASIPVLSPESIASTHLSAHTAEDLDSDIQDLTPIQEIYSSDPSTCLEPTTIVEALTETTVEASVEPIVETIESVPVVPQISKPAVPPKPAFLSSAVSLQRPDIVSAHKEVVTDESKPKVTAKADTETTEPTNEEIRAIAEEIVEDFKSIVTQKLLDLNVDLFDRKESEELADKEVVGKDIKPLGIGGGVVPPPLRRSLSGGELSTVSEVSEEISFAGAVGPLKSGSSMDREDKDLLESWTADRESGGPVLSALSVGDGLSSENIAIHSGATSPSLGDDSTTSGSFMIDQSCTDATDADVDATDSNRVVTIEKAGSLPCLPTQPVTSIAKVASEGGVGGFLMSSRKPITPSTVTTDLSINVLESIISKPYEPIEPLVGQLIDLTTDASQATERDVEKSEFSLQHQSSQDIDEESLDLSLDALNHSLSLRDGTHEEPVVAIEEEVEEDSQGLALLHELSTTSESTTTQQMSDRKKNSRKSTPDEDKVSHKSLKPKKAHKKVVPNQRNSSSESHPLLSQEEFYIMQRRARSLSRSPDKRFDATAGAHTSSSAAAGHYFQSCSHHHFTCSQCGESADKHTVPAI</sequence>